<dbReference type="PANTHER" id="PTHR22811">
    <property type="entry name" value="TRANSMEMBRANE EMP24 DOMAIN-CONTAINING PROTEIN"/>
    <property type="match status" value="1"/>
</dbReference>
<comment type="similarity">
    <text evidence="2">Belongs to the EMP24/GP25L family.</text>
</comment>
<keyword evidence="7 9" id="KW-0472">Membrane</keyword>
<proteinExistence type="inferred from homology"/>
<evidence type="ECO:0000256" key="2">
    <source>
        <dbReference type="ARBA" id="ARBA00007104"/>
    </source>
</evidence>
<evidence type="ECO:0000256" key="8">
    <source>
        <dbReference type="SAM" id="Coils"/>
    </source>
</evidence>
<feature type="domain" description="GOLD" evidence="10">
    <location>
        <begin position="1"/>
        <end position="151"/>
    </location>
</feature>
<keyword evidence="8" id="KW-0175">Coiled coil</keyword>
<dbReference type="SMART" id="SM01190">
    <property type="entry name" value="EMP24_GP25L"/>
    <property type="match status" value="1"/>
</dbReference>
<feature type="coiled-coil region" evidence="8">
    <location>
        <begin position="75"/>
        <end position="102"/>
    </location>
</feature>
<feature type="transmembrane region" description="Helical" evidence="9">
    <location>
        <begin position="124"/>
        <end position="146"/>
    </location>
</feature>
<sequence length="156" mass="18054">MWVSEPPKSQSWTGSLIALAHSALICTVDVTETSTLELCCLDRRVHRLALSCPGNVQRRIHLDIRVGEHDLDVTIAQAKDKVNEVTFKLEHLIEQIEQILKEQNYQRDREENFRMTSEDTNSNVLWWALAQTLIFISVGIFQIKYLKDFFIAKKLV</sequence>
<dbReference type="InterPro" id="IPR009038">
    <property type="entry name" value="GOLD_dom"/>
</dbReference>
<evidence type="ECO:0000259" key="10">
    <source>
        <dbReference type="SMART" id="SM01190"/>
    </source>
</evidence>
<protein>
    <submittedName>
        <fullName evidence="11">Transmembrane emp24 domain-containing protein 11</fullName>
    </submittedName>
</protein>
<reference evidence="11 12" key="1">
    <citation type="submission" date="2013-11" db="EMBL/GenBank/DDBJ databases">
        <title>The Damaraland mole rat (Fukomys damarensis) genome and evolution of African mole rats.</title>
        <authorList>
            <person name="Gladyshev V.N."/>
            <person name="Fang X."/>
        </authorList>
    </citation>
    <scope>NUCLEOTIDE SEQUENCE [LARGE SCALE GENOMIC DNA]</scope>
    <source>
        <tissue evidence="11">Liver</tissue>
    </source>
</reference>
<dbReference type="STRING" id="885580.ENSFDAP00000011381"/>
<keyword evidence="6 9" id="KW-1133">Transmembrane helix</keyword>
<evidence type="ECO:0000313" key="12">
    <source>
        <dbReference type="Proteomes" id="UP000028990"/>
    </source>
</evidence>
<accession>A0A091D3W9</accession>
<comment type="subcellular location">
    <subcellularLocation>
        <location evidence="1">Endoplasmic reticulum membrane</location>
        <topology evidence="1">Single-pass type I membrane protein</topology>
    </subcellularLocation>
</comment>
<keyword evidence="5" id="KW-0256">Endoplasmic reticulum</keyword>
<evidence type="ECO:0000313" key="11">
    <source>
        <dbReference type="EMBL" id="KFO25692.1"/>
    </source>
</evidence>
<evidence type="ECO:0000256" key="3">
    <source>
        <dbReference type="ARBA" id="ARBA00022692"/>
    </source>
</evidence>
<keyword evidence="3 9" id="KW-0812">Transmembrane</keyword>
<organism evidence="11 12">
    <name type="scientific">Fukomys damarensis</name>
    <name type="common">Damaraland mole rat</name>
    <name type="synonym">Cryptomys damarensis</name>
    <dbReference type="NCBI Taxonomy" id="885580"/>
    <lineage>
        <taxon>Eukaryota</taxon>
        <taxon>Metazoa</taxon>
        <taxon>Chordata</taxon>
        <taxon>Craniata</taxon>
        <taxon>Vertebrata</taxon>
        <taxon>Euteleostomi</taxon>
        <taxon>Mammalia</taxon>
        <taxon>Eutheria</taxon>
        <taxon>Euarchontoglires</taxon>
        <taxon>Glires</taxon>
        <taxon>Rodentia</taxon>
        <taxon>Hystricomorpha</taxon>
        <taxon>Bathyergidae</taxon>
        <taxon>Fukomys</taxon>
    </lineage>
</organism>
<evidence type="ECO:0000256" key="5">
    <source>
        <dbReference type="ARBA" id="ARBA00022824"/>
    </source>
</evidence>
<keyword evidence="4" id="KW-0732">Signal</keyword>
<dbReference type="EMBL" id="KN123337">
    <property type="protein sequence ID" value="KFO25692.1"/>
    <property type="molecule type" value="Genomic_DNA"/>
</dbReference>
<evidence type="ECO:0000256" key="4">
    <source>
        <dbReference type="ARBA" id="ARBA00022729"/>
    </source>
</evidence>
<evidence type="ECO:0000256" key="9">
    <source>
        <dbReference type="SAM" id="Phobius"/>
    </source>
</evidence>
<dbReference type="Pfam" id="PF01105">
    <property type="entry name" value="EMP24_GP25L"/>
    <property type="match status" value="1"/>
</dbReference>
<name>A0A091D3W9_FUKDA</name>
<dbReference type="GO" id="GO:0005789">
    <property type="term" value="C:endoplasmic reticulum membrane"/>
    <property type="evidence" value="ECO:0007669"/>
    <property type="project" value="UniProtKB-SubCell"/>
</dbReference>
<keyword evidence="12" id="KW-1185">Reference proteome</keyword>
<evidence type="ECO:0000256" key="7">
    <source>
        <dbReference type="ARBA" id="ARBA00023136"/>
    </source>
</evidence>
<dbReference type="Proteomes" id="UP000028990">
    <property type="component" value="Unassembled WGS sequence"/>
</dbReference>
<dbReference type="InterPro" id="IPR015720">
    <property type="entry name" value="Emp24-like"/>
</dbReference>
<dbReference type="AlphaFoldDB" id="A0A091D3W9"/>
<evidence type="ECO:0000256" key="6">
    <source>
        <dbReference type="ARBA" id="ARBA00022989"/>
    </source>
</evidence>
<gene>
    <name evidence="11" type="ORF">H920_12828</name>
</gene>
<evidence type="ECO:0000256" key="1">
    <source>
        <dbReference type="ARBA" id="ARBA00004115"/>
    </source>
</evidence>